<gene>
    <name evidence="2" type="ORF">NIES3787_41170</name>
</gene>
<organism evidence="2 3">
    <name type="scientific">Microcystis aeruginosa NIES-3787</name>
    <dbReference type="NCBI Taxonomy" id="2517782"/>
    <lineage>
        <taxon>Bacteria</taxon>
        <taxon>Bacillati</taxon>
        <taxon>Cyanobacteriota</taxon>
        <taxon>Cyanophyceae</taxon>
        <taxon>Oscillatoriophycideae</taxon>
        <taxon>Chroococcales</taxon>
        <taxon>Microcystaceae</taxon>
        <taxon>Microcystis</taxon>
    </lineage>
</organism>
<sequence>MLEIAEKGTLGLGLGLDPNPIPSAVADRVRLD</sequence>
<reference evidence="2 3" key="1">
    <citation type="submission" date="2019-02" db="EMBL/GenBank/DDBJ databases">
        <title>Draft genome sequence of Arthrospira platensis NIES-3787.</title>
        <authorList>
            <person name="Yamaguchi H."/>
            <person name="Suzuki S."/>
            <person name="Kawachi M."/>
        </authorList>
    </citation>
    <scope>NUCLEOTIDE SEQUENCE [LARGE SCALE GENOMIC DNA]</scope>
    <source>
        <strain evidence="2 3">NIES-3787</strain>
    </source>
</reference>
<evidence type="ECO:0000313" key="2">
    <source>
        <dbReference type="EMBL" id="GCL48398.1"/>
    </source>
</evidence>
<proteinExistence type="predicted"/>
<name>A0A6H9FYT9_MICAE</name>
<dbReference type="AlphaFoldDB" id="A0A6H9FYT9"/>
<evidence type="ECO:0000313" key="3">
    <source>
        <dbReference type="Proteomes" id="UP000438874"/>
    </source>
</evidence>
<dbReference type="EMBL" id="BJCH01000126">
    <property type="protein sequence ID" value="GCL48398.1"/>
    <property type="molecule type" value="Genomic_DNA"/>
</dbReference>
<protein>
    <submittedName>
        <fullName evidence="2">Uncharacterized protein</fullName>
    </submittedName>
</protein>
<feature type="region of interest" description="Disordered" evidence="1">
    <location>
        <begin position="1"/>
        <end position="20"/>
    </location>
</feature>
<dbReference type="Proteomes" id="UP000438874">
    <property type="component" value="Unassembled WGS sequence"/>
</dbReference>
<comment type="caution">
    <text evidence="2">The sequence shown here is derived from an EMBL/GenBank/DDBJ whole genome shotgun (WGS) entry which is preliminary data.</text>
</comment>
<evidence type="ECO:0000256" key="1">
    <source>
        <dbReference type="SAM" id="MobiDB-lite"/>
    </source>
</evidence>
<accession>A0A6H9FYT9</accession>